<evidence type="ECO:0008006" key="4">
    <source>
        <dbReference type="Google" id="ProtNLM"/>
    </source>
</evidence>
<comment type="caution">
    <text evidence="2">The sequence shown here is derived from an EMBL/GenBank/DDBJ whole genome shotgun (WGS) entry which is preliminary data.</text>
</comment>
<name>A0A5C6DES5_9BACT</name>
<dbReference type="SUPFAM" id="SSF54523">
    <property type="entry name" value="Pili subunits"/>
    <property type="match status" value="1"/>
</dbReference>
<dbReference type="PANTHER" id="PTHR30093">
    <property type="entry name" value="GENERAL SECRETION PATHWAY PROTEIN G"/>
    <property type="match status" value="1"/>
</dbReference>
<organism evidence="2 3">
    <name type="scientific">Novipirellula artificiosorum</name>
    <dbReference type="NCBI Taxonomy" id="2528016"/>
    <lineage>
        <taxon>Bacteria</taxon>
        <taxon>Pseudomonadati</taxon>
        <taxon>Planctomycetota</taxon>
        <taxon>Planctomycetia</taxon>
        <taxon>Pirellulales</taxon>
        <taxon>Pirellulaceae</taxon>
        <taxon>Novipirellula</taxon>
    </lineage>
</organism>
<dbReference type="Gene3D" id="3.30.700.10">
    <property type="entry name" value="Glycoprotein, Type 4 Pilin"/>
    <property type="match status" value="1"/>
</dbReference>
<dbReference type="NCBIfam" id="TIGR02532">
    <property type="entry name" value="IV_pilin_GFxxxE"/>
    <property type="match status" value="1"/>
</dbReference>
<keyword evidence="1" id="KW-0472">Membrane</keyword>
<keyword evidence="1" id="KW-1133">Transmembrane helix</keyword>
<proteinExistence type="predicted"/>
<evidence type="ECO:0000256" key="1">
    <source>
        <dbReference type="SAM" id="Phobius"/>
    </source>
</evidence>
<feature type="transmembrane region" description="Helical" evidence="1">
    <location>
        <begin position="42"/>
        <end position="60"/>
    </location>
</feature>
<dbReference type="EMBL" id="SJPV01000008">
    <property type="protein sequence ID" value="TWU34251.1"/>
    <property type="molecule type" value="Genomic_DNA"/>
</dbReference>
<dbReference type="InterPro" id="IPR012902">
    <property type="entry name" value="N_methyl_site"/>
</dbReference>
<dbReference type="Pfam" id="PF07963">
    <property type="entry name" value="N_methyl"/>
    <property type="match status" value="1"/>
</dbReference>
<dbReference type="AlphaFoldDB" id="A0A5C6DES5"/>
<gene>
    <name evidence="2" type="ORF">Poly41_43970</name>
</gene>
<evidence type="ECO:0000313" key="3">
    <source>
        <dbReference type="Proteomes" id="UP000319143"/>
    </source>
</evidence>
<reference evidence="2 3" key="1">
    <citation type="submission" date="2019-02" db="EMBL/GenBank/DDBJ databases">
        <title>Deep-cultivation of Planctomycetes and their phenomic and genomic characterization uncovers novel biology.</title>
        <authorList>
            <person name="Wiegand S."/>
            <person name="Jogler M."/>
            <person name="Boedeker C."/>
            <person name="Pinto D."/>
            <person name="Vollmers J."/>
            <person name="Rivas-Marin E."/>
            <person name="Kohn T."/>
            <person name="Peeters S.H."/>
            <person name="Heuer A."/>
            <person name="Rast P."/>
            <person name="Oberbeckmann S."/>
            <person name="Bunk B."/>
            <person name="Jeske O."/>
            <person name="Meyerdierks A."/>
            <person name="Storesund J.E."/>
            <person name="Kallscheuer N."/>
            <person name="Luecker S."/>
            <person name="Lage O.M."/>
            <person name="Pohl T."/>
            <person name="Merkel B.J."/>
            <person name="Hornburger P."/>
            <person name="Mueller R.-W."/>
            <person name="Bruemmer F."/>
            <person name="Labrenz M."/>
            <person name="Spormann A.M."/>
            <person name="Op Den Camp H."/>
            <person name="Overmann J."/>
            <person name="Amann R."/>
            <person name="Jetten M.S.M."/>
            <person name="Mascher T."/>
            <person name="Medema M.H."/>
            <person name="Devos D.P."/>
            <person name="Kaster A.-K."/>
            <person name="Ovreas L."/>
            <person name="Rohde M."/>
            <person name="Galperin M.Y."/>
            <person name="Jogler C."/>
        </authorList>
    </citation>
    <scope>NUCLEOTIDE SEQUENCE [LARGE SCALE GENOMIC DNA]</scope>
    <source>
        <strain evidence="2 3">Poly41</strain>
    </source>
</reference>
<keyword evidence="1" id="KW-0812">Transmembrane</keyword>
<keyword evidence="3" id="KW-1185">Reference proteome</keyword>
<sequence>MTIEMQSVEFGIHSESESMTANQPNLLHVKCSSSRGFTLVEMMVVISIIGVLASLLLPAINKARAAARGSQCQSNLRQFGIGLTARTTNDSDAAFCTGDFNFERDGVPTEYGWVSDLVDRGILVGEMRCPSNPATSSSAVYQLLTMDVGDIDLSNDSSCPSCLHCLEGRRLGSVAYDDAMGDRVLNIAREIVENSITDPAARAALIERKMFQKGYNTNYAGSWFLFRSEFRINNDGNVEVSGACADGVATTGTRTVMRDWMSDTKGRFTTLGPLTTKRVDSGRAPASTVPLLCDAAAVGFLGTEINETIPAESAYAVSMVGQPVALSSGTDWALLEVPQFPSTTPREGHGGWLRAWNHATKQDYRGMAPVHLGVAYVLMADGSIHGLDDRNGDGFINNGFSQHPQYWTSGDVEAGDLDLASYYSLMSKGKSN</sequence>
<dbReference type="Proteomes" id="UP000319143">
    <property type="component" value="Unassembled WGS sequence"/>
</dbReference>
<dbReference type="PANTHER" id="PTHR30093:SF2">
    <property type="entry name" value="TYPE II SECRETION SYSTEM PROTEIN H"/>
    <property type="match status" value="1"/>
</dbReference>
<evidence type="ECO:0000313" key="2">
    <source>
        <dbReference type="EMBL" id="TWU34251.1"/>
    </source>
</evidence>
<dbReference type="InterPro" id="IPR045584">
    <property type="entry name" value="Pilin-like"/>
</dbReference>
<dbReference type="PROSITE" id="PS00409">
    <property type="entry name" value="PROKAR_NTER_METHYL"/>
    <property type="match status" value="1"/>
</dbReference>
<protein>
    <recommendedName>
        <fullName evidence="4">Major pilin subunit</fullName>
    </recommendedName>
</protein>
<accession>A0A5C6DES5</accession>